<comment type="caution">
    <text evidence="5">The sequence shown here is derived from an EMBL/GenBank/DDBJ whole genome shotgun (WGS) entry which is preliminary data.</text>
</comment>
<dbReference type="GO" id="GO:1990904">
    <property type="term" value="C:ribonucleoprotein complex"/>
    <property type="evidence" value="ECO:0007669"/>
    <property type="project" value="UniProtKB-KW"/>
</dbReference>
<dbReference type="PROSITE" id="PS50159">
    <property type="entry name" value="RIBOSOMAL_S13_2"/>
    <property type="match status" value="1"/>
</dbReference>
<keyword evidence="6" id="KW-1185">Reference proteome</keyword>
<dbReference type="GO" id="GO:0003735">
    <property type="term" value="F:structural constituent of ribosome"/>
    <property type="evidence" value="ECO:0007669"/>
    <property type="project" value="InterPro"/>
</dbReference>
<keyword evidence="2 5" id="KW-0689">Ribosomal protein</keyword>
<sequence>MKLRDDLERLKKNKNHHRLRHYWGLHVFGQHTKITDRREGQLVCPRNDELYDFFFLYVIIKLIILCGFRLHSYFI</sequence>
<dbReference type="InterPro" id="IPR010979">
    <property type="entry name" value="Ribosomal_uS13-like_H2TH"/>
</dbReference>
<dbReference type="EMBL" id="BMAC01001127">
    <property type="protein sequence ID" value="GFQ05846.1"/>
    <property type="molecule type" value="Genomic_DNA"/>
</dbReference>
<dbReference type="InterPro" id="IPR001892">
    <property type="entry name" value="Ribosomal_uS13"/>
</dbReference>
<proteinExistence type="inferred from homology"/>
<keyword evidence="4" id="KW-0472">Membrane</keyword>
<keyword evidence="3" id="KW-0687">Ribonucleoprotein</keyword>
<gene>
    <name evidence="5" type="ORF">PHJA_002728600</name>
</gene>
<feature type="transmembrane region" description="Helical" evidence="4">
    <location>
        <begin position="50"/>
        <end position="70"/>
    </location>
</feature>
<dbReference type="Proteomes" id="UP000653305">
    <property type="component" value="Unassembled WGS sequence"/>
</dbReference>
<evidence type="ECO:0000256" key="3">
    <source>
        <dbReference type="ARBA" id="ARBA00023274"/>
    </source>
</evidence>
<dbReference type="GO" id="GO:0006412">
    <property type="term" value="P:translation"/>
    <property type="evidence" value="ECO:0007669"/>
    <property type="project" value="InterPro"/>
</dbReference>
<reference evidence="5" key="1">
    <citation type="submission" date="2020-07" db="EMBL/GenBank/DDBJ databases">
        <title>Ethylene signaling mediates host invasion by parasitic plants.</title>
        <authorList>
            <person name="Yoshida S."/>
        </authorList>
    </citation>
    <scope>NUCLEOTIDE SEQUENCE</scope>
    <source>
        <strain evidence="5">Okayama</strain>
    </source>
</reference>
<evidence type="ECO:0000256" key="4">
    <source>
        <dbReference type="SAM" id="Phobius"/>
    </source>
</evidence>
<dbReference type="GO" id="GO:0005840">
    <property type="term" value="C:ribosome"/>
    <property type="evidence" value="ECO:0007669"/>
    <property type="project" value="UniProtKB-KW"/>
</dbReference>
<dbReference type="Gene3D" id="4.10.910.10">
    <property type="entry name" value="30s ribosomal protein s13, domain 2"/>
    <property type="match status" value="1"/>
</dbReference>
<evidence type="ECO:0000256" key="2">
    <source>
        <dbReference type="ARBA" id="ARBA00022980"/>
    </source>
</evidence>
<organism evidence="5 6">
    <name type="scientific">Phtheirospermum japonicum</name>
    <dbReference type="NCBI Taxonomy" id="374723"/>
    <lineage>
        <taxon>Eukaryota</taxon>
        <taxon>Viridiplantae</taxon>
        <taxon>Streptophyta</taxon>
        <taxon>Embryophyta</taxon>
        <taxon>Tracheophyta</taxon>
        <taxon>Spermatophyta</taxon>
        <taxon>Magnoliopsida</taxon>
        <taxon>eudicotyledons</taxon>
        <taxon>Gunneridae</taxon>
        <taxon>Pentapetalae</taxon>
        <taxon>asterids</taxon>
        <taxon>lamiids</taxon>
        <taxon>Lamiales</taxon>
        <taxon>Orobanchaceae</taxon>
        <taxon>Orobanchaceae incertae sedis</taxon>
        <taxon>Phtheirospermum</taxon>
    </lineage>
</organism>
<evidence type="ECO:0000256" key="1">
    <source>
        <dbReference type="ARBA" id="ARBA00008080"/>
    </source>
</evidence>
<evidence type="ECO:0000313" key="6">
    <source>
        <dbReference type="Proteomes" id="UP000653305"/>
    </source>
</evidence>
<dbReference type="InterPro" id="IPR027437">
    <property type="entry name" value="Rbsml_uS13_C"/>
</dbReference>
<dbReference type="AlphaFoldDB" id="A0A830DG88"/>
<accession>A0A830DG88</accession>
<keyword evidence="4" id="KW-1133">Transmembrane helix</keyword>
<dbReference type="SUPFAM" id="SSF46946">
    <property type="entry name" value="S13-like H2TH domain"/>
    <property type="match status" value="1"/>
</dbReference>
<dbReference type="OrthoDB" id="1556182at2759"/>
<dbReference type="Pfam" id="PF00416">
    <property type="entry name" value="Ribosomal_S13"/>
    <property type="match status" value="1"/>
</dbReference>
<keyword evidence="4" id="KW-0812">Transmembrane</keyword>
<protein>
    <submittedName>
        <fullName evidence="5">40S ribosomal protein s18</fullName>
    </submittedName>
</protein>
<evidence type="ECO:0000313" key="5">
    <source>
        <dbReference type="EMBL" id="GFQ05846.1"/>
    </source>
</evidence>
<comment type="similarity">
    <text evidence="1">Belongs to the universal ribosomal protein uS13 family.</text>
</comment>
<dbReference type="GO" id="GO:0003723">
    <property type="term" value="F:RNA binding"/>
    <property type="evidence" value="ECO:0007669"/>
    <property type="project" value="InterPro"/>
</dbReference>
<name>A0A830DG88_9LAMI</name>